<dbReference type="Gene3D" id="6.10.250.690">
    <property type="match status" value="1"/>
</dbReference>
<dbReference type="PROSITE" id="PS51755">
    <property type="entry name" value="OMPR_PHOB"/>
    <property type="match status" value="1"/>
</dbReference>
<dbReference type="GO" id="GO:0005829">
    <property type="term" value="C:cytosol"/>
    <property type="evidence" value="ECO:0007669"/>
    <property type="project" value="TreeGrafter"/>
</dbReference>
<feature type="domain" description="Response regulatory" evidence="5">
    <location>
        <begin position="15"/>
        <end position="129"/>
    </location>
</feature>
<dbReference type="InterPro" id="IPR001867">
    <property type="entry name" value="OmpR/PhoB-type_DNA-bd"/>
</dbReference>
<evidence type="ECO:0000256" key="4">
    <source>
        <dbReference type="ARBA" id="ARBA00023163"/>
    </source>
</evidence>
<dbReference type="GO" id="GO:0000976">
    <property type="term" value="F:transcription cis-regulatory region binding"/>
    <property type="evidence" value="ECO:0007669"/>
    <property type="project" value="TreeGrafter"/>
</dbReference>
<dbReference type="AlphaFoldDB" id="A0A0F9UFN1"/>
<name>A0A0F9UFN1_9ZZZZ</name>
<evidence type="ECO:0000256" key="1">
    <source>
        <dbReference type="ARBA" id="ARBA00022553"/>
    </source>
</evidence>
<dbReference type="InterPro" id="IPR001789">
    <property type="entry name" value="Sig_transdc_resp-reg_receiver"/>
</dbReference>
<organism evidence="7">
    <name type="scientific">marine sediment metagenome</name>
    <dbReference type="NCBI Taxonomy" id="412755"/>
    <lineage>
        <taxon>unclassified sequences</taxon>
        <taxon>metagenomes</taxon>
        <taxon>ecological metagenomes</taxon>
    </lineage>
</organism>
<dbReference type="CDD" id="cd00383">
    <property type="entry name" value="trans_reg_C"/>
    <property type="match status" value="1"/>
</dbReference>
<evidence type="ECO:0000313" key="7">
    <source>
        <dbReference type="EMBL" id="KKN92020.1"/>
    </source>
</evidence>
<dbReference type="GO" id="GO:0032993">
    <property type="term" value="C:protein-DNA complex"/>
    <property type="evidence" value="ECO:0007669"/>
    <property type="project" value="TreeGrafter"/>
</dbReference>
<evidence type="ECO:0000259" key="5">
    <source>
        <dbReference type="PROSITE" id="PS50110"/>
    </source>
</evidence>
<dbReference type="InterPro" id="IPR011006">
    <property type="entry name" value="CheY-like_superfamily"/>
</dbReference>
<reference evidence="7" key="1">
    <citation type="journal article" date="2015" name="Nature">
        <title>Complex archaea that bridge the gap between prokaryotes and eukaryotes.</title>
        <authorList>
            <person name="Spang A."/>
            <person name="Saw J.H."/>
            <person name="Jorgensen S.L."/>
            <person name="Zaremba-Niedzwiedzka K."/>
            <person name="Martijn J."/>
            <person name="Lind A.E."/>
            <person name="van Eijk R."/>
            <person name="Schleper C."/>
            <person name="Guy L."/>
            <person name="Ettema T.J."/>
        </authorList>
    </citation>
    <scope>NUCLEOTIDE SEQUENCE</scope>
</reference>
<dbReference type="SMART" id="SM00448">
    <property type="entry name" value="REC"/>
    <property type="match status" value="1"/>
</dbReference>
<gene>
    <name evidence="7" type="ORF">LCGC14_0213010</name>
</gene>
<evidence type="ECO:0000259" key="6">
    <source>
        <dbReference type="PROSITE" id="PS51755"/>
    </source>
</evidence>
<protein>
    <submittedName>
        <fullName evidence="7">Uncharacterized protein</fullName>
    </submittedName>
</protein>
<dbReference type="Pfam" id="PF00072">
    <property type="entry name" value="Response_reg"/>
    <property type="match status" value="1"/>
</dbReference>
<dbReference type="InterPro" id="IPR036388">
    <property type="entry name" value="WH-like_DNA-bd_sf"/>
</dbReference>
<evidence type="ECO:0000256" key="2">
    <source>
        <dbReference type="ARBA" id="ARBA00023015"/>
    </source>
</evidence>
<dbReference type="FunFam" id="1.10.10.10:FF:000005">
    <property type="entry name" value="Two-component system response regulator"/>
    <property type="match status" value="1"/>
</dbReference>
<dbReference type="CDD" id="cd19935">
    <property type="entry name" value="REC_OmpR_CusR-like"/>
    <property type="match status" value="1"/>
</dbReference>
<dbReference type="InterPro" id="IPR039420">
    <property type="entry name" value="WalR-like"/>
</dbReference>
<dbReference type="PROSITE" id="PS50110">
    <property type="entry name" value="RESPONSE_REGULATORY"/>
    <property type="match status" value="1"/>
</dbReference>
<dbReference type="EMBL" id="LAZR01000098">
    <property type="protein sequence ID" value="KKN92020.1"/>
    <property type="molecule type" value="Genomic_DNA"/>
</dbReference>
<accession>A0A0F9UFN1</accession>
<sequence length="241" mass="26916">MSSSTALGTSTESMRILIIEDDREAAAYLVKALREAGHVADHAGDGEAGFHMADSRTYDVLIVDRMLPERDGLAVISGLREKGDGTPALILSALGQVDDRVTGLRAGGDDYLAKPFAFSELLARVEVLGRRRGGKDVETSYRVGDLELDRLSHEVRRAGKVVVLQPREFRLLEYLMKHANQVVTRTMLLENVWDYHFDPQTNVIDVHISRLRSKIERDFDSPLLHTVRGSGYIMRAGEQDR</sequence>
<keyword evidence="1" id="KW-0597">Phosphoprotein</keyword>
<dbReference type="GO" id="GO:0006355">
    <property type="term" value="P:regulation of DNA-templated transcription"/>
    <property type="evidence" value="ECO:0007669"/>
    <property type="project" value="InterPro"/>
</dbReference>
<keyword evidence="4" id="KW-0804">Transcription</keyword>
<proteinExistence type="predicted"/>
<comment type="caution">
    <text evidence="7">The sequence shown here is derived from an EMBL/GenBank/DDBJ whole genome shotgun (WGS) entry which is preliminary data.</text>
</comment>
<dbReference type="SUPFAM" id="SSF52172">
    <property type="entry name" value="CheY-like"/>
    <property type="match status" value="1"/>
</dbReference>
<dbReference type="Pfam" id="PF00486">
    <property type="entry name" value="Trans_reg_C"/>
    <property type="match status" value="1"/>
</dbReference>
<feature type="domain" description="OmpR/PhoB-type" evidence="6">
    <location>
        <begin position="138"/>
        <end position="236"/>
    </location>
</feature>
<keyword evidence="2" id="KW-0805">Transcription regulation</keyword>
<dbReference type="SMART" id="SM00862">
    <property type="entry name" value="Trans_reg_C"/>
    <property type="match status" value="1"/>
</dbReference>
<dbReference type="Gene3D" id="1.10.10.10">
    <property type="entry name" value="Winged helix-like DNA-binding domain superfamily/Winged helix DNA-binding domain"/>
    <property type="match status" value="1"/>
</dbReference>
<dbReference type="Gene3D" id="3.40.50.2300">
    <property type="match status" value="1"/>
</dbReference>
<dbReference type="PANTHER" id="PTHR48111:SF76">
    <property type="entry name" value="TWO-COMPONENT RESPONSE REGULATOR"/>
    <property type="match status" value="1"/>
</dbReference>
<evidence type="ECO:0000256" key="3">
    <source>
        <dbReference type="ARBA" id="ARBA00023125"/>
    </source>
</evidence>
<keyword evidence="3" id="KW-0238">DNA-binding</keyword>
<dbReference type="PANTHER" id="PTHR48111">
    <property type="entry name" value="REGULATOR OF RPOS"/>
    <property type="match status" value="1"/>
</dbReference>
<dbReference type="GO" id="GO:0000156">
    <property type="term" value="F:phosphorelay response regulator activity"/>
    <property type="evidence" value="ECO:0007669"/>
    <property type="project" value="TreeGrafter"/>
</dbReference>